<evidence type="ECO:0000256" key="1">
    <source>
        <dbReference type="SAM" id="MobiDB-lite"/>
    </source>
</evidence>
<sequence>MHGGAVVAALALVLAGASCAAPLSHIGPRQADTAPPDGYGDPVFAGDDVLPDPAAADAFGGWAPDAQADPQMGAVDNLVGNSFAQIDDSVNVNDVDIEYPGDAELTGNAGTAVSGNSNQIMPIINAPVTVIVSQDDALQPAGKGVPQQHQHHHHHHQQQARPPVAPALAQAQWVAANDPFGDRIQQLIAYALAVSQSRMA</sequence>
<proteinExistence type="predicted"/>
<organism evidence="3 4">
    <name type="scientific">Coemansia javaensis</name>
    <dbReference type="NCBI Taxonomy" id="2761396"/>
    <lineage>
        <taxon>Eukaryota</taxon>
        <taxon>Fungi</taxon>
        <taxon>Fungi incertae sedis</taxon>
        <taxon>Zoopagomycota</taxon>
        <taxon>Kickxellomycotina</taxon>
        <taxon>Kickxellomycetes</taxon>
        <taxon>Kickxellales</taxon>
        <taxon>Kickxellaceae</taxon>
        <taxon>Coemansia</taxon>
    </lineage>
</organism>
<dbReference type="AlphaFoldDB" id="A0A9W8HHD2"/>
<feature type="signal peptide" evidence="2">
    <location>
        <begin position="1"/>
        <end position="20"/>
    </location>
</feature>
<evidence type="ECO:0000313" key="3">
    <source>
        <dbReference type="EMBL" id="KAJ2786196.1"/>
    </source>
</evidence>
<keyword evidence="4" id="KW-1185">Reference proteome</keyword>
<evidence type="ECO:0000256" key="2">
    <source>
        <dbReference type="SAM" id="SignalP"/>
    </source>
</evidence>
<reference evidence="3" key="1">
    <citation type="submission" date="2022-07" db="EMBL/GenBank/DDBJ databases">
        <title>Phylogenomic reconstructions and comparative analyses of Kickxellomycotina fungi.</title>
        <authorList>
            <person name="Reynolds N.K."/>
            <person name="Stajich J.E."/>
            <person name="Barry K."/>
            <person name="Grigoriev I.V."/>
            <person name="Crous P."/>
            <person name="Smith M.E."/>
        </authorList>
    </citation>
    <scope>NUCLEOTIDE SEQUENCE</scope>
    <source>
        <strain evidence="3">NBRC 105414</strain>
    </source>
</reference>
<feature type="region of interest" description="Disordered" evidence="1">
    <location>
        <begin position="138"/>
        <end position="166"/>
    </location>
</feature>
<evidence type="ECO:0000313" key="4">
    <source>
        <dbReference type="Proteomes" id="UP001140217"/>
    </source>
</evidence>
<accession>A0A9W8HHD2</accession>
<protein>
    <submittedName>
        <fullName evidence="3">Uncharacterized protein</fullName>
    </submittedName>
</protein>
<dbReference type="Proteomes" id="UP001140217">
    <property type="component" value="Unassembled WGS sequence"/>
</dbReference>
<gene>
    <name evidence="3" type="ORF">H4R18_000043</name>
</gene>
<dbReference type="OrthoDB" id="5593271at2759"/>
<feature type="chain" id="PRO_5040767832" evidence="2">
    <location>
        <begin position="21"/>
        <end position="200"/>
    </location>
</feature>
<feature type="compositionally biased region" description="Basic residues" evidence="1">
    <location>
        <begin position="149"/>
        <end position="158"/>
    </location>
</feature>
<name>A0A9W8HHD2_9FUNG</name>
<dbReference type="EMBL" id="JANBUL010000003">
    <property type="protein sequence ID" value="KAJ2786196.1"/>
    <property type="molecule type" value="Genomic_DNA"/>
</dbReference>
<comment type="caution">
    <text evidence="3">The sequence shown here is derived from an EMBL/GenBank/DDBJ whole genome shotgun (WGS) entry which is preliminary data.</text>
</comment>
<keyword evidence="2" id="KW-0732">Signal</keyword>